<dbReference type="OrthoDB" id="9980466at2"/>
<gene>
    <name evidence="2" type="ORF">DF196_02510</name>
</gene>
<evidence type="ECO:0000313" key="3">
    <source>
        <dbReference type="Proteomes" id="UP000245876"/>
    </source>
</evidence>
<name>A0A2U2NBP8_9BIFI</name>
<organism evidence="2 3">
    <name type="scientific">Bifidobacterium callitrichidarum</name>
    <dbReference type="NCBI Taxonomy" id="2052941"/>
    <lineage>
        <taxon>Bacteria</taxon>
        <taxon>Bacillati</taxon>
        <taxon>Actinomycetota</taxon>
        <taxon>Actinomycetes</taxon>
        <taxon>Bifidobacteriales</taxon>
        <taxon>Bifidobacteriaceae</taxon>
        <taxon>Bifidobacterium</taxon>
    </lineage>
</organism>
<feature type="signal peptide" evidence="1">
    <location>
        <begin position="1"/>
        <end position="32"/>
    </location>
</feature>
<accession>A0A2U2NBP8</accession>
<keyword evidence="3" id="KW-1185">Reference proteome</keyword>
<evidence type="ECO:0000313" key="2">
    <source>
        <dbReference type="EMBL" id="PWG66510.1"/>
    </source>
</evidence>
<evidence type="ECO:0000256" key="1">
    <source>
        <dbReference type="SAM" id="SignalP"/>
    </source>
</evidence>
<dbReference type="RefSeq" id="WP_109056366.1">
    <property type="nucleotide sequence ID" value="NZ_QFFM01000004.1"/>
</dbReference>
<sequence>MKKDMFLKRLASVAASIIALFTVVSMSGSAYAADLTSVDAIVQVAPEVLQGEATDPLEHYGMTIIHSRENQSTFAAANIQTQCISKNMHMTWYGLKAGKCKYADQSGAVFTVFDMTSGTPIARVDLAKVNAVSGDEVSLKCIASVASFVLSLYPPASTVVGWVKYGFLAYMGLVGIKTAC</sequence>
<protein>
    <recommendedName>
        <fullName evidence="4">Ig-like domain-containing protein</fullName>
    </recommendedName>
</protein>
<dbReference type="Proteomes" id="UP000245876">
    <property type="component" value="Unassembled WGS sequence"/>
</dbReference>
<proteinExistence type="predicted"/>
<comment type="caution">
    <text evidence="2">The sequence shown here is derived from an EMBL/GenBank/DDBJ whole genome shotgun (WGS) entry which is preliminary data.</text>
</comment>
<evidence type="ECO:0008006" key="4">
    <source>
        <dbReference type="Google" id="ProtNLM"/>
    </source>
</evidence>
<dbReference type="AlphaFoldDB" id="A0A2U2NBP8"/>
<reference evidence="2 3" key="1">
    <citation type="journal article" date="2018" name="Int. J. Syst. Evol. Microbiol.">
        <title>Bifidobacterium callitrichidarum sp. nov. from the faeces of the emperor tamarin (Saguinus imperator).</title>
        <authorList>
            <person name="Modesto M."/>
            <person name="Michelini S."/>
            <person name="Sansosti M.C."/>
            <person name="De Filippo C."/>
            <person name="Cavalieri D."/>
            <person name="Qvirist L."/>
            <person name="Andlid T."/>
            <person name="Spiezio C."/>
            <person name="Sandri C."/>
            <person name="Pascarelli S."/>
            <person name="Sgorbati B."/>
            <person name="Mattarelli P."/>
        </authorList>
    </citation>
    <scope>NUCLEOTIDE SEQUENCE [LARGE SCALE GENOMIC DNA]</scope>
    <source>
        <strain evidence="2 3">TRI 5</strain>
    </source>
</reference>
<dbReference type="EMBL" id="QFFM01000004">
    <property type="protein sequence ID" value="PWG66510.1"/>
    <property type="molecule type" value="Genomic_DNA"/>
</dbReference>
<feature type="chain" id="PRO_5015483172" description="Ig-like domain-containing protein" evidence="1">
    <location>
        <begin position="33"/>
        <end position="180"/>
    </location>
</feature>
<keyword evidence="1" id="KW-0732">Signal</keyword>